<dbReference type="PROSITE" id="PS50048">
    <property type="entry name" value="ZN2_CY6_FUNGAL_2"/>
    <property type="match status" value="1"/>
</dbReference>
<gene>
    <name evidence="8" type="ORF">FAUST_6986</name>
</gene>
<dbReference type="InterPro" id="IPR001138">
    <property type="entry name" value="Zn2Cys6_DnaBD"/>
</dbReference>
<dbReference type="InterPro" id="IPR036864">
    <property type="entry name" value="Zn2-C6_fun-type_DNA-bd_sf"/>
</dbReference>
<dbReference type="Gene3D" id="4.10.240.10">
    <property type="entry name" value="Zn(2)-C6 fungal-type DNA-binding domain"/>
    <property type="match status" value="1"/>
</dbReference>
<dbReference type="SMART" id="SM00066">
    <property type="entry name" value="GAL4"/>
    <property type="match status" value="1"/>
</dbReference>
<keyword evidence="2" id="KW-0285">Flavoprotein</keyword>
<evidence type="ECO:0000313" key="8">
    <source>
        <dbReference type="EMBL" id="KAF5235567.1"/>
    </source>
</evidence>
<evidence type="ECO:0000256" key="1">
    <source>
        <dbReference type="ARBA" id="ARBA00009183"/>
    </source>
</evidence>
<dbReference type="GO" id="GO:0004499">
    <property type="term" value="F:N,N-dimethylaniline monooxygenase activity"/>
    <property type="evidence" value="ECO:0007669"/>
    <property type="project" value="InterPro"/>
</dbReference>
<keyword evidence="3" id="KW-0274">FAD</keyword>
<reference evidence="8 9" key="1">
    <citation type="submission" date="2020-02" db="EMBL/GenBank/DDBJ databases">
        <title>Identification and distribution of gene clusters putatively required for synthesis of sphingolipid metabolism inhibitors in phylogenetically diverse species of the filamentous fungus Fusarium.</title>
        <authorList>
            <person name="Kim H.-S."/>
            <person name="Busman M."/>
            <person name="Brown D.W."/>
            <person name="Divon H."/>
            <person name="Uhlig S."/>
            <person name="Proctor R.H."/>
        </authorList>
    </citation>
    <scope>NUCLEOTIDE SEQUENCE [LARGE SCALE GENOMIC DNA]</scope>
    <source>
        <strain evidence="8 9">NRRL 2903</strain>
    </source>
</reference>
<feature type="compositionally biased region" description="Polar residues" evidence="6">
    <location>
        <begin position="560"/>
        <end position="574"/>
    </location>
</feature>
<dbReference type="CDD" id="cd00067">
    <property type="entry name" value="GAL4"/>
    <property type="match status" value="1"/>
</dbReference>
<dbReference type="EMBL" id="JAAMOD010000197">
    <property type="protein sequence ID" value="KAF5235567.1"/>
    <property type="molecule type" value="Genomic_DNA"/>
</dbReference>
<dbReference type="InterPro" id="IPR050346">
    <property type="entry name" value="FMO-like"/>
</dbReference>
<evidence type="ECO:0000313" key="9">
    <source>
        <dbReference type="Proteomes" id="UP000537989"/>
    </source>
</evidence>
<feature type="region of interest" description="Disordered" evidence="6">
    <location>
        <begin position="542"/>
        <end position="574"/>
    </location>
</feature>
<dbReference type="GO" id="GO:0008270">
    <property type="term" value="F:zinc ion binding"/>
    <property type="evidence" value="ECO:0007669"/>
    <property type="project" value="InterPro"/>
</dbReference>
<keyword evidence="4" id="KW-0560">Oxidoreductase</keyword>
<dbReference type="Pfam" id="PF11951">
    <property type="entry name" value="Fungal_trans_2"/>
    <property type="match status" value="2"/>
</dbReference>
<accession>A0AAN5Z8Q8</accession>
<evidence type="ECO:0000256" key="2">
    <source>
        <dbReference type="ARBA" id="ARBA00022630"/>
    </source>
</evidence>
<evidence type="ECO:0000259" key="7">
    <source>
        <dbReference type="PROSITE" id="PS50048"/>
    </source>
</evidence>
<feature type="compositionally biased region" description="Low complexity" evidence="6">
    <location>
        <begin position="544"/>
        <end position="553"/>
    </location>
</feature>
<dbReference type="GO" id="GO:0050660">
    <property type="term" value="F:flavin adenine dinucleotide binding"/>
    <property type="evidence" value="ECO:0007669"/>
    <property type="project" value="InterPro"/>
</dbReference>
<dbReference type="SUPFAM" id="SSF57701">
    <property type="entry name" value="Zn2/Cys6 DNA-binding domain"/>
    <property type="match status" value="1"/>
</dbReference>
<dbReference type="GO" id="GO:0000981">
    <property type="term" value="F:DNA-binding transcription factor activity, RNA polymerase II-specific"/>
    <property type="evidence" value="ECO:0007669"/>
    <property type="project" value="InterPro"/>
</dbReference>
<comment type="caution">
    <text evidence="8">The sequence shown here is derived from an EMBL/GenBank/DDBJ whole genome shotgun (WGS) entry which is preliminary data.</text>
</comment>
<dbReference type="PRINTS" id="PR00419">
    <property type="entry name" value="ADXRDTASE"/>
</dbReference>
<dbReference type="Pfam" id="PF00743">
    <property type="entry name" value="FMO-like"/>
    <property type="match status" value="2"/>
</dbReference>
<dbReference type="PROSITE" id="PS00463">
    <property type="entry name" value="ZN2_CY6_FUNGAL_1"/>
    <property type="match status" value="1"/>
</dbReference>
<dbReference type="PANTHER" id="PTHR23023">
    <property type="entry name" value="DIMETHYLANILINE MONOOXYGENASE"/>
    <property type="match status" value="1"/>
</dbReference>
<name>A0AAN5Z8Q8_FUSAU</name>
<dbReference type="SUPFAM" id="SSF51905">
    <property type="entry name" value="FAD/NAD(P)-binding domain"/>
    <property type="match status" value="2"/>
</dbReference>
<dbReference type="InterPro" id="IPR036188">
    <property type="entry name" value="FAD/NAD-bd_sf"/>
</dbReference>
<feature type="domain" description="Zn(2)-C6 fungal-type" evidence="7">
    <location>
        <begin position="493"/>
        <end position="521"/>
    </location>
</feature>
<evidence type="ECO:0000256" key="4">
    <source>
        <dbReference type="ARBA" id="ARBA00023002"/>
    </source>
</evidence>
<dbReference type="Pfam" id="PF00172">
    <property type="entry name" value="Zn_clus"/>
    <property type="match status" value="1"/>
</dbReference>
<evidence type="ECO:0000256" key="6">
    <source>
        <dbReference type="SAM" id="MobiDB-lite"/>
    </source>
</evidence>
<dbReference type="Gene3D" id="3.50.50.60">
    <property type="entry name" value="FAD/NAD(P)-binding domain"/>
    <property type="match status" value="2"/>
</dbReference>
<evidence type="ECO:0000256" key="3">
    <source>
        <dbReference type="ARBA" id="ARBA00022827"/>
    </source>
</evidence>
<dbReference type="GO" id="GO:0050661">
    <property type="term" value="F:NADP binding"/>
    <property type="evidence" value="ECO:0007669"/>
    <property type="project" value="InterPro"/>
</dbReference>
<evidence type="ECO:0000256" key="5">
    <source>
        <dbReference type="ARBA" id="ARBA00023242"/>
    </source>
</evidence>
<keyword evidence="5" id="KW-0539">Nucleus</keyword>
<dbReference type="AlphaFoldDB" id="A0AAN5Z8Q8"/>
<sequence length="1111" mass="124366">MGVPVKRVAVIGAGPAGAIAVDALAQEKTFDLIRVFERREGPGGCWIGDTTQPPTISNLEKLANRTADEQLPIPKQLPAILPKSTQPRHEESSIYPYLETNVDTSTMEYTQEPIPAIRSERSISMHGPSTPFRHWKVMRDYVAGILERNHYEDLVSYNTTVEHVEKEGDEWKVVLRKGGKKQDYWWTETFDAVVVASGHYWVPYVPAIEGLEQFEKTRPGSVVHSKHFRGRDSFHDKTVVVVGASVSAADIAVDLVSTAKAPVHCITIGHTSNVFFGDTAFDHPNIRQHPSIAKVTGRTVHLIDGTSIPDVDHIVFGTGYSWTLPFLPSLPVRNNRVPNLYQHVVYQKDPTLLFVGAVGAGLTFKIFEWQAVYAARILAGRGTVPSAEEMQKWEDDRIQERGDGPKFSVVFPDFEDYFDTVRELAGEGEPGVGRKLPKFRREWFRNFIEGTELRKGLWRRWNAIAREEVGVKARLRASVSKPKNGLNPRSRSGCTTCKAKHTKCDETRPECLRCVRKGVKCGGYWKEFKWSFKHQPGEIEVDLTTSTSPTSSSRRGSEVQPETSPTATSSTVMDTSELDQYLQIEELPVQDTASILNDNTWTTSPCSNSDTDLLTRSDSISENCDMTISTVGMTSRALSPPLEPQYYQATPLTVGLITDTSSLLISNWFEQVCTLWSGFDSDFNLNRKLALELCTSSQSVFSSLQSMSAGFLSTRLPHMKQSAVYFLQAATTSVLSEAQDILRNPCTDSLPAGVLFSLFCVGTTMCWVDARQLGLPFFQSATKILDRLNRRVGTLSAKDLELLSFFNRSLTYCEMLLAVVNQDDSETTQPDNAMQLAERYMDDSPHPWTGISPLSSQLFGQSIRLCRSFRRNLKLPKETGRDFQRALEEIQEAQRLEEKLLGLEFQSSLSTTDTGDYRTPSLHLAQVAEAYKLAALLHLYQTFPDLVALRLPSNSVHVNSRHIPWEEWIIPLSLRLVRVLELIPPNSGTRVIQPLLYITASTGLRYDATTMLDISTFPSEADFASSNFANDPFAPPPTNVISRMSLDISNARHFIMGRLNMLESSLPPKPVVMAKELIKAIWEAYDDEPPGVATVHWVDVMEDKNLRSMFG</sequence>
<keyword evidence="9" id="KW-1185">Reference proteome</keyword>
<organism evidence="8 9">
    <name type="scientific">Fusarium austroamericanum</name>
    <dbReference type="NCBI Taxonomy" id="282268"/>
    <lineage>
        <taxon>Eukaryota</taxon>
        <taxon>Fungi</taxon>
        <taxon>Dikarya</taxon>
        <taxon>Ascomycota</taxon>
        <taxon>Pezizomycotina</taxon>
        <taxon>Sordariomycetes</taxon>
        <taxon>Hypocreomycetidae</taxon>
        <taxon>Hypocreales</taxon>
        <taxon>Nectriaceae</taxon>
        <taxon>Fusarium</taxon>
    </lineage>
</organism>
<protein>
    <recommendedName>
        <fullName evidence="7">Zn(2)-C6 fungal-type domain-containing protein</fullName>
    </recommendedName>
</protein>
<dbReference type="Proteomes" id="UP000537989">
    <property type="component" value="Unassembled WGS sequence"/>
</dbReference>
<dbReference type="InterPro" id="IPR021858">
    <property type="entry name" value="Fun_TF"/>
</dbReference>
<dbReference type="InterPro" id="IPR020946">
    <property type="entry name" value="Flavin_mOase-like"/>
</dbReference>
<proteinExistence type="inferred from homology"/>
<comment type="similarity">
    <text evidence="1">Belongs to the FMO family.</text>
</comment>